<keyword evidence="2" id="KW-1185">Reference proteome</keyword>
<gene>
    <name evidence="1" type="ORF">PG994_003182</name>
</gene>
<name>A0ABR1VXD6_9PEZI</name>
<proteinExistence type="predicted"/>
<accession>A0ABR1VXD6</accession>
<comment type="caution">
    <text evidence="1">The sequence shown here is derived from an EMBL/GenBank/DDBJ whole genome shotgun (WGS) entry which is preliminary data.</text>
</comment>
<dbReference type="EMBL" id="JAQQWL010000004">
    <property type="protein sequence ID" value="KAK8075910.1"/>
    <property type="molecule type" value="Genomic_DNA"/>
</dbReference>
<dbReference type="RefSeq" id="XP_066718869.1">
    <property type="nucleotide sequence ID" value="XM_066854591.1"/>
</dbReference>
<sequence>MQPRNPSRSPTLEIRSFDYELGNGLHMQQVVTCIRLLGCGGEMWCILTLFGLQSDNKVLYGCGEMAEREKNRARLSRAPYQIEAIVANATREDSKGMLVCPLCKPREGGEKHRVLGLHMLSALLALL</sequence>
<reference evidence="1 2" key="1">
    <citation type="submission" date="2023-01" db="EMBL/GenBank/DDBJ databases">
        <title>Analysis of 21 Apiospora genomes using comparative genomics revels a genus with tremendous synthesis potential of carbohydrate active enzymes and secondary metabolites.</title>
        <authorList>
            <person name="Sorensen T."/>
        </authorList>
    </citation>
    <scope>NUCLEOTIDE SEQUENCE [LARGE SCALE GENOMIC DNA]</scope>
    <source>
        <strain evidence="1 2">CBS 135458</strain>
    </source>
</reference>
<organism evidence="1 2">
    <name type="scientific">Apiospora phragmitis</name>
    <dbReference type="NCBI Taxonomy" id="2905665"/>
    <lineage>
        <taxon>Eukaryota</taxon>
        <taxon>Fungi</taxon>
        <taxon>Dikarya</taxon>
        <taxon>Ascomycota</taxon>
        <taxon>Pezizomycotina</taxon>
        <taxon>Sordariomycetes</taxon>
        <taxon>Xylariomycetidae</taxon>
        <taxon>Amphisphaeriales</taxon>
        <taxon>Apiosporaceae</taxon>
        <taxon>Apiospora</taxon>
    </lineage>
</organism>
<protein>
    <submittedName>
        <fullName evidence="1">Uncharacterized protein</fullName>
    </submittedName>
</protein>
<evidence type="ECO:0000313" key="2">
    <source>
        <dbReference type="Proteomes" id="UP001480595"/>
    </source>
</evidence>
<dbReference type="Proteomes" id="UP001480595">
    <property type="component" value="Unassembled WGS sequence"/>
</dbReference>
<evidence type="ECO:0000313" key="1">
    <source>
        <dbReference type="EMBL" id="KAK8075910.1"/>
    </source>
</evidence>
<dbReference type="GeneID" id="92087654"/>